<dbReference type="GO" id="GO:0016020">
    <property type="term" value="C:membrane"/>
    <property type="evidence" value="ECO:0007669"/>
    <property type="project" value="TreeGrafter"/>
</dbReference>
<gene>
    <name evidence="5" type="ORF">DFR29_116146</name>
</gene>
<evidence type="ECO:0000259" key="4">
    <source>
        <dbReference type="SMART" id="SM00822"/>
    </source>
</evidence>
<dbReference type="SMART" id="SM00822">
    <property type="entry name" value="PKS_KR"/>
    <property type="match status" value="1"/>
</dbReference>
<evidence type="ECO:0000313" key="5">
    <source>
        <dbReference type="EMBL" id="TDR39444.1"/>
    </source>
</evidence>
<dbReference type="OrthoDB" id="9810734at2"/>
<accession>A0A4V6PYA0</accession>
<dbReference type="InterPro" id="IPR002347">
    <property type="entry name" value="SDR_fam"/>
</dbReference>
<keyword evidence="6" id="KW-1185">Reference proteome</keyword>
<dbReference type="PANTHER" id="PTHR44196:SF2">
    <property type="entry name" value="SHORT-CHAIN DEHYDROGENASE-RELATED"/>
    <property type="match status" value="1"/>
</dbReference>
<dbReference type="Pfam" id="PF00106">
    <property type="entry name" value="adh_short"/>
    <property type="match status" value="1"/>
</dbReference>
<dbReference type="InterPro" id="IPR036291">
    <property type="entry name" value="NAD(P)-bd_dom_sf"/>
</dbReference>
<reference evidence="5 6" key="1">
    <citation type="submission" date="2019-03" db="EMBL/GenBank/DDBJ databases">
        <title>Genomic Encyclopedia of Type Strains, Phase IV (KMG-IV): sequencing the most valuable type-strain genomes for metagenomic binning, comparative biology and taxonomic classification.</title>
        <authorList>
            <person name="Goeker M."/>
        </authorList>
    </citation>
    <scope>NUCLEOTIDE SEQUENCE [LARGE SCALE GENOMIC DNA]</scope>
    <source>
        <strain evidence="5 6">DSM 21667</strain>
    </source>
</reference>
<evidence type="ECO:0000256" key="3">
    <source>
        <dbReference type="RuleBase" id="RU000363"/>
    </source>
</evidence>
<dbReference type="Proteomes" id="UP000295293">
    <property type="component" value="Unassembled WGS sequence"/>
</dbReference>
<dbReference type="PRINTS" id="PR00081">
    <property type="entry name" value="GDHRDH"/>
</dbReference>
<feature type="domain" description="Ketoreductase" evidence="4">
    <location>
        <begin position="7"/>
        <end position="194"/>
    </location>
</feature>
<dbReference type="AlphaFoldDB" id="A0A4V6PYA0"/>
<dbReference type="RefSeq" id="WP_133820910.1">
    <property type="nucleotide sequence ID" value="NZ_SNZH01000016.1"/>
</dbReference>
<evidence type="ECO:0000256" key="2">
    <source>
        <dbReference type="ARBA" id="ARBA00023002"/>
    </source>
</evidence>
<dbReference type="EMBL" id="SNZH01000016">
    <property type="protein sequence ID" value="TDR39444.1"/>
    <property type="molecule type" value="Genomic_DNA"/>
</dbReference>
<name>A0A4V6PYA0_9GAMM</name>
<dbReference type="Gene3D" id="3.40.50.720">
    <property type="entry name" value="NAD(P)-binding Rossmann-like Domain"/>
    <property type="match status" value="1"/>
</dbReference>
<dbReference type="SUPFAM" id="SSF51735">
    <property type="entry name" value="NAD(P)-binding Rossmann-fold domains"/>
    <property type="match status" value="1"/>
</dbReference>
<protein>
    <recommendedName>
        <fullName evidence="4">Ketoreductase domain-containing protein</fullName>
    </recommendedName>
</protein>
<evidence type="ECO:0000313" key="6">
    <source>
        <dbReference type="Proteomes" id="UP000295293"/>
    </source>
</evidence>
<dbReference type="PIRSF" id="PIRSF000126">
    <property type="entry name" value="11-beta-HSD1"/>
    <property type="match status" value="1"/>
</dbReference>
<proteinExistence type="inferred from homology"/>
<comment type="similarity">
    <text evidence="1 3">Belongs to the short-chain dehydrogenases/reductases (SDR) family.</text>
</comment>
<dbReference type="PRINTS" id="PR00080">
    <property type="entry name" value="SDRFAMILY"/>
</dbReference>
<dbReference type="InterPro" id="IPR057326">
    <property type="entry name" value="KR_dom"/>
</dbReference>
<dbReference type="CDD" id="cd05233">
    <property type="entry name" value="SDR_c"/>
    <property type="match status" value="1"/>
</dbReference>
<organism evidence="5 6">
    <name type="scientific">Tahibacter aquaticus</name>
    <dbReference type="NCBI Taxonomy" id="520092"/>
    <lineage>
        <taxon>Bacteria</taxon>
        <taxon>Pseudomonadati</taxon>
        <taxon>Pseudomonadota</taxon>
        <taxon>Gammaproteobacteria</taxon>
        <taxon>Lysobacterales</taxon>
        <taxon>Rhodanobacteraceae</taxon>
        <taxon>Tahibacter</taxon>
    </lineage>
</organism>
<dbReference type="PANTHER" id="PTHR44196">
    <property type="entry name" value="DEHYDROGENASE/REDUCTASE SDR FAMILY MEMBER 7B"/>
    <property type="match status" value="1"/>
</dbReference>
<keyword evidence="2" id="KW-0560">Oxidoreductase</keyword>
<dbReference type="GO" id="GO:0016491">
    <property type="term" value="F:oxidoreductase activity"/>
    <property type="evidence" value="ECO:0007669"/>
    <property type="project" value="UniProtKB-KW"/>
</dbReference>
<evidence type="ECO:0000256" key="1">
    <source>
        <dbReference type="ARBA" id="ARBA00006484"/>
    </source>
</evidence>
<comment type="caution">
    <text evidence="5">The sequence shown here is derived from an EMBL/GenBank/DDBJ whole genome shotgun (WGS) entry which is preliminary data.</text>
</comment>
<sequence>MSPAPTRWALVTGASAGIGEAFARELAARRHNLVLTARREDRLSTLAAELTRAHGIAVDTIAADLAEPAAVADLCAELERRGLAIDVLVNNAGYGVPGHYLSQPWQRHADFLQVLVTAPCELAYRLLPGMQQRGYGRIANIASLAGHVPGSAGHTMYAASKAFLIKFSQSLALENRDKGVNVCAVCPGFTWSEFHDVVGSREQVSKMPKWMWMTAAAVAREGVEATERGDIVYVTGRANRFIKGLMKLLPDSFALAMVQRRSKDFRVQEPIQ</sequence>